<keyword evidence="5" id="KW-1185">Reference proteome</keyword>
<dbReference type="PANTHER" id="PTHR13900:SF0">
    <property type="entry name" value="TRANSCRIPTION INITIATION FACTOR TFIID SUBUNIT 1"/>
    <property type="match status" value="1"/>
</dbReference>
<dbReference type="Proteomes" id="UP000826234">
    <property type="component" value="Unassembled WGS sequence"/>
</dbReference>
<sequence>MWLSLVSGMDSNWWVLKPDFRLPTEEEIRAMVSPEQCCAYYSMISAEQRLKDAGYGEKSFFAPEEENEEDFQMKIDDEVRTAPWNTTRAFIAAMKGKCLLEVTGVADPTGFYPGLGWGQYLEEAVREKRVLLSLQQDDKEPQPVKKTVTGTDADLRRLSLKNAKQLLRKFGVPEEEQPSAVSHSLPPQIKKLSRWEVIDVVRTMSTEQARSGEGPMSKFARGSRFSVAEHQERYKEECQRIFDLQNK</sequence>
<evidence type="ECO:0000259" key="3">
    <source>
        <dbReference type="Pfam" id="PF12157"/>
    </source>
</evidence>
<protein>
    <recommendedName>
        <fullName evidence="3">Transcription initiation factor TFIID subunit 1 histone acetyltransferase domain-containing protein</fullName>
    </recommendedName>
</protein>
<feature type="domain" description="Transcription initiation factor TFIID subunit 1 histone acetyltransferase" evidence="3">
    <location>
        <begin position="8"/>
        <end position="176"/>
    </location>
</feature>
<accession>A0ABQ7TLR5</accession>
<dbReference type="EMBL" id="JAIPUX010000415">
    <property type="protein sequence ID" value="KAH0630764.1"/>
    <property type="molecule type" value="Genomic_DNA"/>
</dbReference>
<evidence type="ECO:0000313" key="5">
    <source>
        <dbReference type="Proteomes" id="UP000826234"/>
    </source>
</evidence>
<gene>
    <name evidence="4" type="ORF">JD844_003953</name>
</gene>
<comment type="subcellular location">
    <subcellularLocation>
        <location evidence="1">Nucleus</location>
    </subcellularLocation>
</comment>
<keyword evidence="2" id="KW-0539">Nucleus</keyword>
<name>A0ABQ7TLR5_PHRPL</name>
<evidence type="ECO:0000313" key="4">
    <source>
        <dbReference type="EMBL" id="KAH0630764.1"/>
    </source>
</evidence>
<proteinExistence type="predicted"/>
<evidence type="ECO:0000256" key="1">
    <source>
        <dbReference type="ARBA" id="ARBA00004123"/>
    </source>
</evidence>
<dbReference type="InterPro" id="IPR022591">
    <property type="entry name" value="TAF1_HAT_dom"/>
</dbReference>
<organism evidence="4 5">
    <name type="scientific">Phrynosoma platyrhinos</name>
    <name type="common">Desert horned lizard</name>
    <dbReference type="NCBI Taxonomy" id="52577"/>
    <lineage>
        <taxon>Eukaryota</taxon>
        <taxon>Metazoa</taxon>
        <taxon>Chordata</taxon>
        <taxon>Craniata</taxon>
        <taxon>Vertebrata</taxon>
        <taxon>Euteleostomi</taxon>
        <taxon>Lepidosauria</taxon>
        <taxon>Squamata</taxon>
        <taxon>Bifurcata</taxon>
        <taxon>Unidentata</taxon>
        <taxon>Episquamata</taxon>
        <taxon>Toxicofera</taxon>
        <taxon>Iguania</taxon>
        <taxon>Phrynosomatidae</taxon>
        <taxon>Phrynosomatinae</taxon>
        <taxon>Phrynosoma</taxon>
    </lineage>
</organism>
<reference evidence="4 5" key="1">
    <citation type="journal article" date="2022" name="Gigascience">
        <title>A chromosome-level genome assembly and annotation of the desert horned lizard, Phrynosoma platyrhinos, provides insight into chromosomal rearrangements among reptiles.</title>
        <authorList>
            <person name="Koochekian N."/>
            <person name="Ascanio A."/>
            <person name="Farleigh K."/>
            <person name="Card D.C."/>
            <person name="Schield D.R."/>
            <person name="Castoe T.A."/>
            <person name="Jezkova T."/>
        </authorList>
    </citation>
    <scope>NUCLEOTIDE SEQUENCE [LARGE SCALE GENOMIC DNA]</scope>
    <source>
        <strain evidence="4">NK-2021</strain>
    </source>
</reference>
<dbReference type="Pfam" id="PF12157">
    <property type="entry name" value="DUF3591"/>
    <property type="match status" value="1"/>
</dbReference>
<dbReference type="InterPro" id="IPR040240">
    <property type="entry name" value="TAF1"/>
</dbReference>
<evidence type="ECO:0000256" key="2">
    <source>
        <dbReference type="ARBA" id="ARBA00023242"/>
    </source>
</evidence>
<comment type="caution">
    <text evidence="4">The sequence shown here is derived from an EMBL/GenBank/DDBJ whole genome shotgun (WGS) entry which is preliminary data.</text>
</comment>
<dbReference type="PANTHER" id="PTHR13900">
    <property type="entry name" value="TRANSCRIPTION INITIATION FACTOR TFIID"/>
    <property type="match status" value="1"/>
</dbReference>